<keyword evidence="3" id="KW-1185">Reference proteome</keyword>
<proteinExistence type="predicted"/>
<dbReference type="OrthoDB" id="4754366at2759"/>
<sequence length="478" mass="52106">MGADGIHPAVPRPVFDQHWSQTDEAQLALDWPVVKDNWKTPDSLPGVYRSLWALCLKFMICTPFDIVGVKTNFAFERKSVGLHGFAKDSRMFSMVFCKAMSPLITHSVWESTVPGEAAKNLTMALQYAVILRTNDQRPWKGIQPLDRFLRAFKRLADGQVGMVPIREQHAAARKACAKRYGTMAHVFRALEKHIKGAKKPVEGDQPYFIITRDLTDVAAALDDMHTPTGGAPYLSTGLIYAAVTEPKVHSNPPSKEQFPVWQDLAMQDQERWLRRQSNIAATGGEEASVAPGIGLTSRPAVQGFNPDEYADYIGYEAMDTDEEGEGEGEDVAMGYGPAGSEDGGDEDENEDEDMAMDHGLTSSGDDSSGDKDGDEDEDMAMGHGFAISLDEDESSFADFSDESSFAGFSDRDEPVETGDVSMGVETNEDSGDVSMGVETNEDCGAYDLFIDISGDEASSADSSDRANLGFLLLEIQLG</sequence>
<feature type="compositionally biased region" description="Acidic residues" evidence="1">
    <location>
        <begin position="321"/>
        <end position="330"/>
    </location>
</feature>
<feature type="region of interest" description="Disordered" evidence="1">
    <location>
        <begin position="283"/>
        <end position="303"/>
    </location>
</feature>
<evidence type="ECO:0000256" key="1">
    <source>
        <dbReference type="SAM" id="MobiDB-lite"/>
    </source>
</evidence>
<accession>A0A0P7B0Z6</accession>
<gene>
    <name evidence="2" type="ORF">AK830_g12245</name>
</gene>
<dbReference type="Proteomes" id="UP000050424">
    <property type="component" value="Unassembled WGS sequence"/>
</dbReference>
<dbReference type="AlphaFoldDB" id="A0A0P7B0Z6"/>
<feature type="region of interest" description="Disordered" evidence="1">
    <location>
        <begin position="321"/>
        <end position="379"/>
    </location>
</feature>
<organism evidence="2 3">
    <name type="scientific">Neonectria ditissima</name>
    <dbReference type="NCBI Taxonomy" id="78410"/>
    <lineage>
        <taxon>Eukaryota</taxon>
        <taxon>Fungi</taxon>
        <taxon>Dikarya</taxon>
        <taxon>Ascomycota</taxon>
        <taxon>Pezizomycotina</taxon>
        <taxon>Sordariomycetes</taxon>
        <taxon>Hypocreomycetidae</taxon>
        <taxon>Hypocreales</taxon>
        <taxon>Nectriaceae</taxon>
        <taxon>Neonectria</taxon>
    </lineage>
</organism>
<comment type="caution">
    <text evidence="2">The sequence shown here is derived from an EMBL/GenBank/DDBJ whole genome shotgun (WGS) entry which is preliminary data.</text>
</comment>
<dbReference type="EMBL" id="LKCW01000355">
    <property type="protein sequence ID" value="KPM34329.1"/>
    <property type="molecule type" value="Genomic_DNA"/>
</dbReference>
<evidence type="ECO:0000313" key="3">
    <source>
        <dbReference type="Proteomes" id="UP000050424"/>
    </source>
</evidence>
<evidence type="ECO:0000313" key="2">
    <source>
        <dbReference type="EMBL" id="KPM34329.1"/>
    </source>
</evidence>
<name>A0A0P7B0Z6_9HYPO</name>
<protein>
    <submittedName>
        <fullName evidence="2">Uncharacterized protein</fullName>
    </submittedName>
</protein>
<feature type="compositionally biased region" description="Acidic residues" evidence="1">
    <location>
        <begin position="342"/>
        <end position="354"/>
    </location>
</feature>
<reference evidence="2 3" key="1">
    <citation type="submission" date="2015-09" db="EMBL/GenBank/DDBJ databases">
        <title>Draft genome of a European isolate of the apple canker pathogen Neonectria ditissima.</title>
        <authorList>
            <person name="Gomez-Cortecero A."/>
            <person name="Harrison R.J."/>
            <person name="Armitage A.D."/>
        </authorList>
    </citation>
    <scope>NUCLEOTIDE SEQUENCE [LARGE SCALE GENOMIC DNA]</scope>
    <source>
        <strain evidence="2 3">R09/05</strain>
    </source>
</reference>
<feature type="region of interest" description="Disordered" evidence="1">
    <location>
        <begin position="394"/>
        <end position="439"/>
    </location>
</feature>